<dbReference type="EMBL" id="JARRAG010000001">
    <property type="protein sequence ID" value="MDG3003229.1"/>
    <property type="molecule type" value="Genomic_DNA"/>
</dbReference>
<accession>A0ABT6F747</accession>
<evidence type="ECO:0000313" key="3">
    <source>
        <dbReference type="Proteomes" id="UP001216907"/>
    </source>
</evidence>
<dbReference type="RefSeq" id="WP_277859583.1">
    <property type="nucleotide sequence ID" value="NZ_JARRAG010000001.1"/>
</dbReference>
<protein>
    <submittedName>
        <fullName evidence="2">Uncharacterized protein</fullName>
    </submittedName>
</protein>
<keyword evidence="1" id="KW-1133">Transmembrane helix</keyword>
<dbReference type="Proteomes" id="UP001216907">
    <property type="component" value="Unassembled WGS sequence"/>
</dbReference>
<keyword evidence="1" id="KW-0812">Transmembrane</keyword>
<evidence type="ECO:0000256" key="1">
    <source>
        <dbReference type="SAM" id="Phobius"/>
    </source>
</evidence>
<sequence>MDHPAPILYATTTASGAITLDSFLRWCATPNGVDFLKLLAAGLFTAITAAIALRTQVVQARIERERIRREEQAAVRESARHDQWEAALLELKLARLHAVDPRAPLPADLVVPEPR</sequence>
<reference evidence="2 3" key="1">
    <citation type="submission" date="2023-03" db="EMBL/GenBank/DDBJ databases">
        <title>Paludisphaera mucosa sp. nov. a novel planctomycete from northern fen.</title>
        <authorList>
            <person name="Ivanova A."/>
        </authorList>
    </citation>
    <scope>NUCLEOTIDE SEQUENCE [LARGE SCALE GENOMIC DNA]</scope>
    <source>
        <strain evidence="2 3">Pla2</strain>
    </source>
</reference>
<evidence type="ECO:0000313" key="2">
    <source>
        <dbReference type="EMBL" id="MDG3003229.1"/>
    </source>
</evidence>
<feature type="transmembrane region" description="Helical" evidence="1">
    <location>
        <begin position="35"/>
        <end position="53"/>
    </location>
</feature>
<comment type="caution">
    <text evidence="2">The sequence shown here is derived from an EMBL/GenBank/DDBJ whole genome shotgun (WGS) entry which is preliminary data.</text>
</comment>
<gene>
    <name evidence="2" type="ORF">PZE19_05585</name>
</gene>
<organism evidence="2 3">
    <name type="scientific">Paludisphaera mucosa</name>
    <dbReference type="NCBI Taxonomy" id="3030827"/>
    <lineage>
        <taxon>Bacteria</taxon>
        <taxon>Pseudomonadati</taxon>
        <taxon>Planctomycetota</taxon>
        <taxon>Planctomycetia</taxon>
        <taxon>Isosphaerales</taxon>
        <taxon>Isosphaeraceae</taxon>
        <taxon>Paludisphaera</taxon>
    </lineage>
</organism>
<name>A0ABT6F747_9BACT</name>
<keyword evidence="3" id="KW-1185">Reference proteome</keyword>
<keyword evidence="1" id="KW-0472">Membrane</keyword>
<proteinExistence type="predicted"/>